<feature type="non-terminal residue" evidence="1">
    <location>
        <position position="46"/>
    </location>
</feature>
<gene>
    <name evidence="1" type="ORF">PLXY2_LOCUS11730</name>
</gene>
<evidence type="ECO:0000313" key="1">
    <source>
        <dbReference type="EMBL" id="CAG9133495.1"/>
    </source>
</evidence>
<dbReference type="Proteomes" id="UP000653454">
    <property type="component" value="Unassembled WGS sequence"/>
</dbReference>
<protein>
    <submittedName>
        <fullName evidence="1">(diamondback moth) hypothetical protein</fullName>
    </submittedName>
</protein>
<evidence type="ECO:0000313" key="2">
    <source>
        <dbReference type="Proteomes" id="UP000653454"/>
    </source>
</evidence>
<organism evidence="1 2">
    <name type="scientific">Plutella xylostella</name>
    <name type="common">Diamondback moth</name>
    <name type="synonym">Plutella maculipennis</name>
    <dbReference type="NCBI Taxonomy" id="51655"/>
    <lineage>
        <taxon>Eukaryota</taxon>
        <taxon>Metazoa</taxon>
        <taxon>Ecdysozoa</taxon>
        <taxon>Arthropoda</taxon>
        <taxon>Hexapoda</taxon>
        <taxon>Insecta</taxon>
        <taxon>Pterygota</taxon>
        <taxon>Neoptera</taxon>
        <taxon>Endopterygota</taxon>
        <taxon>Lepidoptera</taxon>
        <taxon>Glossata</taxon>
        <taxon>Ditrysia</taxon>
        <taxon>Yponomeutoidea</taxon>
        <taxon>Plutellidae</taxon>
        <taxon>Plutella</taxon>
    </lineage>
</organism>
<accession>A0A8S4FY59</accession>
<keyword evidence="2" id="KW-1185">Reference proteome</keyword>
<comment type="caution">
    <text evidence="1">The sequence shown here is derived from an EMBL/GenBank/DDBJ whole genome shotgun (WGS) entry which is preliminary data.</text>
</comment>
<feature type="non-terminal residue" evidence="1">
    <location>
        <position position="1"/>
    </location>
</feature>
<proteinExistence type="predicted"/>
<dbReference type="AlphaFoldDB" id="A0A8S4FY59"/>
<name>A0A8S4FY59_PLUXY</name>
<reference evidence="1" key="1">
    <citation type="submission" date="2020-11" db="EMBL/GenBank/DDBJ databases">
        <authorList>
            <person name="Whiteford S."/>
        </authorList>
    </citation>
    <scope>NUCLEOTIDE SEQUENCE</scope>
</reference>
<sequence>NEPSVKRSSSNQAIRETSIRYINLSVNRHFGNEFLEIGFRNCVGNP</sequence>
<dbReference type="EMBL" id="CAJHNJ030000062">
    <property type="protein sequence ID" value="CAG9133495.1"/>
    <property type="molecule type" value="Genomic_DNA"/>
</dbReference>